<dbReference type="EMBL" id="CYZT01000289">
    <property type="protein sequence ID" value="CUP22601.1"/>
    <property type="molecule type" value="Genomic_DNA"/>
</dbReference>
<organism evidence="1 2">
    <name type="scientific">Flavonifractor plautii</name>
    <name type="common">Fusobacterium plautii</name>
    <dbReference type="NCBI Taxonomy" id="292800"/>
    <lineage>
        <taxon>Bacteria</taxon>
        <taxon>Bacillati</taxon>
        <taxon>Bacillota</taxon>
        <taxon>Clostridia</taxon>
        <taxon>Eubacteriales</taxon>
        <taxon>Oscillospiraceae</taxon>
        <taxon>Flavonifractor</taxon>
    </lineage>
</organism>
<reference evidence="1 2" key="1">
    <citation type="submission" date="2015-09" db="EMBL/GenBank/DDBJ databases">
        <authorList>
            <consortium name="Pathogen Informatics"/>
        </authorList>
    </citation>
    <scope>NUCLEOTIDE SEQUENCE [LARGE SCALE GENOMIC DNA]</scope>
    <source>
        <strain evidence="1 2">2789STDY5608854</strain>
    </source>
</reference>
<dbReference type="AlphaFoldDB" id="A0A174LI96"/>
<sequence>MTRSTPGSRDSFSWSMCSALPSAPRMVVSAPLDTMTLTPPSSMVCTAASNCSGVNSRFIMTTIF</sequence>
<accession>A0A174LI96</accession>
<name>A0A174LI96_FLAPL</name>
<proteinExistence type="predicted"/>
<protein>
    <submittedName>
        <fullName evidence="1">Uncharacterized protein</fullName>
    </submittedName>
</protein>
<evidence type="ECO:0000313" key="2">
    <source>
        <dbReference type="Proteomes" id="UP000095746"/>
    </source>
</evidence>
<gene>
    <name evidence="1" type="ORF">ERS852411_02853</name>
</gene>
<dbReference type="Proteomes" id="UP000095746">
    <property type="component" value="Unassembled WGS sequence"/>
</dbReference>
<evidence type="ECO:0000313" key="1">
    <source>
        <dbReference type="EMBL" id="CUP22601.1"/>
    </source>
</evidence>